<accession>A0A4Z1C045</accession>
<comment type="subcellular location">
    <subcellularLocation>
        <location evidence="1 10">Cell outer membrane</location>
        <topology evidence="1 10">Multi-pass membrane protein</topology>
    </subcellularLocation>
</comment>
<dbReference type="PROSITE" id="PS52016">
    <property type="entry name" value="TONB_DEPENDENT_REC_3"/>
    <property type="match status" value="1"/>
</dbReference>
<name>A0A4Z1C045_9GAMM</name>
<dbReference type="Gene3D" id="2.170.130.10">
    <property type="entry name" value="TonB-dependent receptor, plug domain"/>
    <property type="match status" value="1"/>
</dbReference>
<keyword evidence="5 12" id="KW-0732">Signal</keyword>
<dbReference type="InterPro" id="IPR037066">
    <property type="entry name" value="Plug_dom_sf"/>
</dbReference>
<evidence type="ECO:0000256" key="6">
    <source>
        <dbReference type="ARBA" id="ARBA00023065"/>
    </source>
</evidence>
<evidence type="ECO:0000256" key="7">
    <source>
        <dbReference type="ARBA" id="ARBA00023077"/>
    </source>
</evidence>
<reference evidence="15 16" key="1">
    <citation type="submission" date="2019-04" db="EMBL/GenBank/DDBJ databases">
        <authorList>
            <person name="Park S."/>
            <person name="Yoon J.-H."/>
        </authorList>
    </citation>
    <scope>NUCLEOTIDE SEQUENCE [LARGE SCALE GENOMIC DNA]</scope>
    <source>
        <strain evidence="15 16">HJM-18</strain>
    </source>
</reference>
<feature type="domain" description="TonB-dependent receptor plug" evidence="14">
    <location>
        <begin position="52"/>
        <end position="156"/>
    </location>
</feature>
<feature type="domain" description="TonB-dependent receptor-like beta-barrel" evidence="13">
    <location>
        <begin position="245"/>
        <end position="583"/>
    </location>
</feature>
<evidence type="ECO:0000256" key="10">
    <source>
        <dbReference type="PROSITE-ProRule" id="PRU01360"/>
    </source>
</evidence>
<dbReference type="InterPro" id="IPR000531">
    <property type="entry name" value="Beta-barrel_TonB"/>
</dbReference>
<dbReference type="GO" id="GO:0015889">
    <property type="term" value="P:cobalamin transport"/>
    <property type="evidence" value="ECO:0007669"/>
    <property type="project" value="TreeGrafter"/>
</dbReference>
<evidence type="ECO:0000256" key="3">
    <source>
        <dbReference type="ARBA" id="ARBA00022452"/>
    </source>
</evidence>
<keyword evidence="8 10" id="KW-0472">Membrane</keyword>
<dbReference type="InterPro" id="IPR012910">
    <property type="entry name" value="Plug_dom"/>
</dbReference>
<dbReference type="AlphaFoldDB" id="A0A4Z1C045"/>
<dbReference type="GO" id="GO:0009279">
    <property type="term" value="C:cell outer membrane"/>
    <property type="evidence" value="ECO:0007669"/>
    <property type="project" value="UniProtKB-SubCell"/>
</dbReference>
<keyword evidence="2 10" id="KW-0813">Transport</keyword>
<evidence type="ECO:0000256" key="2">
    <source>
        <dbReference type="ARBA" id="ARBA00022448"/>
    </source>
</evidence>
<dbReference type="Proteomes" id="UP000298325">
    <property type="component" value="Unassembled WGS sequence"/>
</dbReference>
<evidence type="ECO:0000256" key="8">
    <source>
        <dbReference type="ARBA" id="ARBA00023136"/>
    </source>
</evidence>
<dbReference type="CDD" id="cd01347">
    <property type="entry name" value="ligand_gated_channel"/>
    <property type="match status" value="1"/>
</dbReference>
<proteinExistence type="inferred from homology"/>
<evidence type="ECO:0000259" key="14">
    <source>
        <dbReference type="Pfam" id="PF07715"/>
    </source>
</evidence>
<dbReference type="InterPro" id="IPR039426">
    <property type="entry name" value="TonB-dep_rcpt-like"/>
</dbReference>
<dbReference type="InterPro" id="IPR036942">
    <property type="entry name" value="Beta-barrel_TonB_sf"/>
</dbReference>
<evidence type="ECO:0000256" key="9">
    <source>
        <dbReference type="ARBA" id="ARBA00023237"/>
    </source>
</evidence>
<keyword evidence="6" id="KW-0406">Ion transport</keyword>
<dbReference type="EMBL" id="SRPF01000003">
    <property type="protein sequence ID" value="TGN39313.1"/>
    <property type="molecule type" value="Genomic_DNA"/>
</dbReference>
<evidence type="ECO:0000259" key="13">
    <source>
        <dbReference type="Pfam" id="PF00593"/>
    </source>
</evidence>
<dbReference type="PANTHER" id="PTHR30069:SF53">
    <property type="entry name" value="COLICIN I RECEPTOR-RELATED"/>
    <property type="match status" value="1"/>
</dbReference>
<dbReference type="PANTHER" id="PTHR30069">
    <property type="entry name" value="TONB-DEPENDENT OUTER MEMBRANE RECEPTOR"/>
    <property type="match status" value="1"/>
</dbReference>
<keyword evidence="15" id="KW-0675">Receptor</keyword>
<dbReference type="Pfam" id="PF07715">
    <property type="entry name" value="Plug"/>
    <property type="match status" value="1"/>
</dbReference>
<dbReference type="Pfam" id="PF00593">
    <property type="entry name" value="TonB_dep_Rec_b-barrel"/>
    <property type="match status" value="1"/>
</dbReference>
<protein>
    <submittedName>
        <fullName evidence="15">TonB-dependent receptor</fullName>
    </submittedName>
</protein>
<feature type="signal peptide" evidence="12">
    <location>
        <begin position="1"/>
        <end position="27"/>
    </location>
</feature>
<evidence type="ECO:0000313" key="16">
    <source>
        <dbReference type="Proteomes" id="UP000298325"/>
    </source>
</evidence>
<evidence type="ECO:0000256" key="11">
    <source>
        <dbReference type="RuleBase" id="RU003357"/>
    </source>
</evidence>
<evidence type="ECO:0000256" key="1">
    <source>
        <dbReference type="ARBA" id="ARBA00004571"/>
    </source>
</evidence>
<keyword evidence="7 11" id="KW-0798">TonB box</keyword>
<feature type="chain" id="PRO_5021214012" evidence="12">
    <location>
        <begin position="28"/>
        <end position="617"/>
    </location>
</feature>
<gene>
    <name evidence="15" type="ORF">E5Q11_11745</name>
</gene>
<keyword evidence="3 10" id="KW-1134">Transmembrane beta strand</keyword>
<comment type="caution">
    <text evidence="15">The sequence shown here is derived from an EMBL/GenBank/DDBJ whole genome shotgun (WGS) entry which is preliminary data.</text>
</comment>
<sequence length="617" mass="67644">MKYPRTRLGLLWTAVLLPALNLPTALADDKSQATNLEPIVVTANLGPETAGESLSSVTVVRDEEIRRQESQEFKDLLRGQPGIDIVSNGSFGKNTSVFARGTSNDSTVFLVDGVRLRSATSGGAPWQYFPLKLAERVEIVRGPRSALYGSDAVGSVIQAFTLNPADGGRSGWIEAGAGNFDTQEVSGGVSVSGDSTRLSLSGLHKESDGTSIFEDGEDKGFRNSAGVGRLTHEFSRGGEASLVMVQSEGNSQFDGGNTDFMVRTLGLNLETPVSDYWLTSIQLSESADEQENFRDSGDSVFDTKSRDARWLNTVTLGVHEFVMGGELRVDEVDGSIEFVETSRTNAALFGQLRLNFGPTDLNLSLRGDDNEAYGKQETGGIALGHSFDRSHRLRLSYGTAFRAPTFNDLYYPLETFSFGGTYAGNPNLEPETSSAVELGFGGRYTAWYWDAAIYQTNVDDLIELQTTGGDTRPVNVSEAEIQGFELATGFSKDQWDLGLRLTLVDPRDEETDNRLRRRSHQSLRLDVDRALGDWSVGATFAASGYRYNDEDNEERLPGFGTLDLRAGWNFAEDWNARLSLQNVTDKRYSTALRFDGEEYLTAGTTGFFSIRRDFHGP</sequence>
<keyword evidence="4 10" id="KW-0812">Transmembrane</keyword>
<dbReference type="GO" id="GO:0006811">
    <property type="term" value="P:monoatomic ion transport"/>
    <property type="evidence" value="ECO:0007669"/>
    <property type="project" value="UniProtKB-KW"/>
</dbReference>
<dbReference type="Gene3D" id="2.40.170.20">
    <property type="entry name" value="TonB-dependent receptor, beta-barrel domain"/>
    <property type="match status" value="1"/>
</dbReference>
<evidence type="ECO:0000313" key="15">
    <source>
        <dbReference type="EMBL" id="TGN39313.1"/>
    </source>
</evidence>
<dbReference type="OrthoDB" id="9764669at2"/>
<comment type="similarity">
    <text evidence="10 11">Belongs to the TonB-dependent receptor family.</text>
</comment>
<keyword evidence="16" id="KW-1185">Reference proteome</keyword>
<dbReference type="RefSeq" id="WP_135803622.1">
    <property type="nucleotide sequence ID" value="NZ_SRPF01000003.1"/>
</dbReference>
<evidence type="ECO:0000256" key="5">
    <source>
        <dbReference type="ARBA" id="ARBA00022729"/>
    </source>
</evidence>
<dbReference type="SUPFAM" id="SSF56935">
    <property type="entry name" value="Porins"/>
    <property type="match status" value="1"/>
</dbReference>
<organism evidence="15 16">
    <name type="scientific">Marinobacter confluentis</name>
    <dbReference type="NCBI Taxonomy" id="1697557"/>
    <lineage>
        <taxon>Bacteria</taxon>
        <taxon>Pseudomonadati</taxon>
        <taxon>Pseudomonadota</taxon>
        <taxon>Gammaproteobacteria</taxon>
        <taxon>Pseudomonadales</taxon>
        <taxon>Marinobacteraceae</taxon>
        <taxon>Marinobacter</taxon>
    </lineage>
</organism>
<evidence type="ECO:0000256" key="4">
    <source>
        <dbReference type="ARBA" id="ARBA00022692"/>
    </source>
</evidence>
<evidence type="ECO:0000256" key="12">
    <source>
        <dbReference type="SAM" id="SignalP"/>
    </source>
</evidence>
<keyword evidence="9 10" id="KW-0998">Cell outer membrane</keyword>